<evidence type="ECO:0000313" key="1">
    <source>
        <dbReference type="EMBL" id="JAE23763.1"/>
    </source>
</evidence>
<protein>
    <submittedName>
        <fullName evidence="1">Uncharacterized protein</fullName>
    </submittedName>
</protein>
<name>A0A0A9GT69_ARUDO</name>
<proteinExistence type="predicted"/>
<reference evidence="1" key="2">
    <citation type="journal article" date="2015" name="Data Brief">
        <title>Shoot transcriptome of the giant reed, Arundo donax.</title>
        <authorList>
            <person name="Barrero R.A."/>
            <person name="Guerrero F.D."/>
            <person name="Moolhuijzen P."/>
            <person name="Goolsby J.A."/>
            <person name="Tidwell J."/>
            <person name="Bellgard S.E."/>
            <person name="Bellgard M.I."/>
        </authorList>
    </citation>
    <scope>NUCLEOTIDE SEQUENCE</scope>
    <source>
        <tissue evidence="1">Shoot tissue taken approximately 20 cm above the soil surface</tissue>
    </source>
</reference>
<sequence>MRKIFYCTSITKLKLLGT</sequence>
<accession>A0A0A9GT69</accession>
<dbReference type="AlphaFoldDB" id="A0A0A9GT69"/>
<organism evidence="1">
    <name type="scientific">Arundo donax</name>
    <name type="common">Giant reed</name>
    <name type="synonym">Donax arundinaceus</name>
    <dbReference type="NCBI Taxonomy" id="35708"/>
    <lineage>
        <taxon>Eukaryota</taxon>
        <taxon>Viridiplantae</taxon>
        <taxon>Streptophyta</taxon>
        <taxon>Embryophyta</taxon>
        <taxon>Tracheophyta</taxon>
        <taxon>Spermatophyta</taxon>
        <taxon>Magnoliopsida</taxon>
        <taxon>Liliopsida</taxon>
        <taxon>Poales</taxon>
        <taxon>Poaceae</taxon>
        <taxon>PACMAD clade</taxon>
        <taxon>Arundinoideae</taxon>
        <taxon>Arundineae</taxon>
        <taxon>Arundo</taxon>
    </lineage>
</organism>
<reference evidence="1" key="1">
    <citation type="submission" date="2014-09" db="EMBL/GenBank/DDBJ databases">
        <authorList>
            <person name="Magalhaes I.L.F."/>
            <person name="Oliveira U."/>
            <person name="Santos F.R."/>
            <person name="Vidigal T.H.D.A."/>
            <person name="Brescovit A.D."/>
            <person name="Santos A.J."/>
        </authorList>
    </citation>
    <scope>NUCLEOTIDE SEQUENCE</scope>
    <source>
        <tissue evidence="1">Shoot tissue taken approximately 20 cm above the soil surface</tissue>
    </source>
</reference>
<dbReference type="EMBL" id="GBRH01174133">
    <property type="protein sequence ID" value="JAE23763.1"/>
    <property type="molecule type" value="Transcribed_RNA"/>
</dbReference>